<evidence type="ECO:0000256" key="7">
    <source>
        <dbReference type="ARBA" id="ARBA00022801"/>
    </source>
</evidence>
<evidence type="ECO:0000256" key="3">
    <source>
        <dbReference type="ARBA" id="ARBA00011245"/>
    </source>
</evidence>
<sequence>MRAILRFLRTFTATTKGMVCAASLLVVIICILLSLAQKSTQQQRLPNIRVTDQEIADLANELRKSDRNKARSNQIQLDYQGHTSTRDTADNAKSKFFRSVDQSLFSGDGTYAKLFQLYDNFEFETGVSEIETAQERTEIKSFVDAVVKTRPMQLLFQFLQRKEHPYARSENQFRQWLLQLWFASYSRARGNIDTSGFEHVFMGEAKNGEISGLHNWVRLYYLEKNSSPGFDYKGFLVKRFNIFGAIKFSIGNFMKRSGSFFIGTSPEYDMSIYTLCFLFRRGVTTCNFEFDGCPIAITSFDLIQQKRVFIGSMYRVLVELLKRVEETIVEM</sequence>
<organism evidence="13 14">
    <name type="scientific">Ditylenchus dipsaci</name>
    <dbReference type="NCBI Taxonomy" id="166011"/>
    <lineage>
        <taxon>Eukaryota</taxon>
        <taxon>Metazoa</taxon>
        <taxon>Ecdysozoa</taxon>
        <taxon>Nematoda</taxon>
        <taxon>Chromadorea</taxon>
        <taxon>Rhabditida</taxon>
        <taxon>Tylenchina</taxon>
        <taxon>Tylenchomorpha</taxon>
        <taxon>Sphaerularioidea</taxon>
        <taxon>Anguinidae</taxon>
        <taxon>Anguininae</taxon>
        <taxon>Ditylenchus</taxon>
    </lineage>
</organism>
<dbReference type="CDD" id="cd21159">
    <property type="entry name" value="XendoU"/>
    <property type="match status" value="1"/>
</dbReference>
<evidence type="ECO:0000256" key="10">
    <source>
        <dbReference type="ARBA" id="ARBA00023239"/>
    </source>
</evidence>
<dbReference type="PANTHER" id="PTHR12439">
    <property type="entry name" value="PLACENTAL PROTEIN 11-RELATED"/>
    <property type="match status" value="1"/>
</dbReference>
<feature type="domain" description="EndoU" evidence="12">
    <location>
        <begin position="51"/>
        <end position="319"/>
    </location>
</feature>
<evidence type="ECO:0000256" key="5">
    <source>
        <dbReference type="ARBA" id="ARBA00022723"/>
    </source>
</evidence>
<evidence type="ECO:0000259" key="12">
    <source>
        <dbReference type="PROSITE" id="PS51959"/>
    </source>
</evidence>
<keyword evidence="4 11" id="KW-0540">Nuclease</keyword>
<keyword evidence="8 11" id="KW-0694">RNA-binding</keyword>
<evidence type="ECO:0000256" key="9">
    <source>
        <dbReference type="ARBA" id="ARBA00023211"/>
    </source>
</evidence>
<name>A0A915DAP1_9BILA</name>
<dbReference type="InterPro" id="IPR039787">
    <property type="entry name" value="ENDOU"/>
</dbReference>
<evidence type="ECO:0000256" key="6">
    <source>
        <dbReference type="ARBA" id="ARBA00022759"/>
    </source>
</evidence>
<dbReference type="GO" id="GO:0016829">
    <property type="term" value="F:lyase activity"/>
    <property type="evidence" value="ECO:0007669"/>
    <property type="project" value="UniProtKB-KW"/>
</dbReference>
<dbReference type="SUPFAM" id="SSF142877">
    <property type="entry name" value="EndoU-like"/>
    <property type="match status" value="1"/>
</dbReference>
<comment type="similarity">
    <text evidence="2 11">Belongs to the ENDOU family.</text>
</comment>
<dbReference type="InterPro" id="IPR037227">
    <property type="entry name" value="EndoU-like"/>
</dbReference>
<dbReference type="PROSITE" id="PS51959">
    <property type="entry name" value="ENDOU"/>
    <property type="match status" value="1"/>
</dbReference>
<reference evidence="14" key="1">
    <citation type="submission" date="2022-11" db="UniProtKB">
        <authorList>
            <consortium name="WormBaseParasite"/>
        </authorList>
    </citation>
    <scope>IDENTIFICATION</scope>
</reference>
<dbReference type="AlphaFoldDB" id="A0A915DAP1"/>
<accession>A0A915DAP1</accession>
<keyword evidence="7 11" id="KW-0378">Hydrolase</keyword>
<dbReference type="Proteomes" id="UP000887574">
    <property type="component" value="Unplaced"/>
</dbReference>
<evidence type="ECO:0000256" key="8">
    <source>
        <dbReference type="ARBA" id="ARBA00022884"/>
    </source>
</evidence>
<comment type="cofactor">
    <cofactor evidence="1 11">
        <name>Mn(2+)</name>
        <dbReference type="ChEBI" id="CHEBI:29035"/>
    </cofactor>
</comment>
<keyword evidence="5 11" id="KW-0479">Metal-binding</keyword>
<keyword evidence="6 11" id="KW-0255">Endonuclease</keyword>
<dbReference type="Pfam" id="PF09412">
    <property type="entry name" value="XendoU"/>
    <property type="match status" value="1"/>
</dbReference>
<dbReference type="WBParaSite" id="jg17640">
    <property type="protein sequence ID" value="jg17640"/>
    <property type="gene ID" value="jg17640"/>
</dbReference>
<protein>
    <submittedName>
        <fullName evidence="14">Endoribonuclease</fullName>
    </submittedName>
</protein>
<keyword evidence="9 11" id="KW-0464">Manganese</keyword>
<keyword evidence="10" id="KW-0456">Lyase</keyword>
<evidence type="ECO:0000313" key="14">
    <source>
        <dbReference type="WBParaSite" id="jg17640"/>
    </source>
</evidence>
<evidence type="ECO:0000313" key="13">
    <source>
        <dbReference type="Proteomes" id="UP000887574"/>
    </source>
</evidence>
<dbReference type="GO" id="GO:0046872">
    <property type="term" value="F:metal ion binding"/>
    <property type="evidence" value="ECO:0007669"/>
    <property type="project" value="UniProtKB-UniRule"/>
</dbReference>
<evidence type="ECO:0000256" key="4">
    <source>
        <dbReference type="ARBA" id="ARBA00022722"/>
    </source>
</evidence>
<dbReference type="GO" id="GO:0004521">
    <property type="term" value="F:RNA endonuclease activity"/>
    <property type="evidence" value="ECO:0007669"/>
    <property type="project" value="UniProtKB-UniRule"/>
</dbReference>
<dbReference type="GO" id="GO:0016787">
    <property type="term" value="F:hydrolase activity"/>
    <property type="evidence" value="ECO:0007669"/>
    <property type="project" value="UniProtKB-KW"/>
</dbReference>
<evidence type="ECO:0000256" key="1">
    <source>
        <dbReference type="ARBA" id="ARBA00001936"/>
    </source>
</evidence>
<evidence type="ECO:0000256" key="11">
    <source>
        <dbReference type="RuleBase" id="RU367085"/>
    </source>
</evidence>
<evidence type="ECO:0000256" key="2">
    <source>
        <dbReference type="ARBA" id="ARBA00010168"/>
    </source>
</evidence>
<dbReference type="PANTHER" id="PTHR12439:SF11">
    <property type="entry name" value="URIDYLATE-SPECIFIC ENDORIBONUCLEASE"/>
    <property type="match status" value="1"/>
</dbReference>
<comment type="subunit">
    <text evidence="3 11">Monomer.</text>
</comment>
<keyword evidence="13" id="KW-1185">Reference proteome</keyword>
<dbReference type="GO" id="GO:0003723">
    <property type="term" value="F:RNA binding"/>
    <property type="evidence" value="ECO:0007669"/>
    <property type="project" value="UniProtKB-UniRule"/>
</dbReference>
<dbReference type="InterPro" id="IPR018998">
    <property type="entry name" value="EndoU_C"/>
</dbReference>
<proteinExistence type="inferred from homology"/>